<dbReference type="EMBL" id="JARPUR010000001">
    <property type="protein sequence ID" value="KAK4887743.1"/>
    <property type="molecule type" value="Genomic_DNA"/>
</dbReference>
<organism evidence="1 2">
    <name type="scientific">Aquatica leii</name>
    <dbReference type="NCBI Taxonomy" id="1421715"/>
    <lineage>
        <taxon>Eukaryota</taxon>
        <taxon>Metazoa</taxon>
        <taxon>Ecdysozoa</taxon>
        <taxon>Arthropoda</taxon>
        <taxon>Hexapoda</taxon>
        <taxon>Insecta</taxon>
        <taxon>Pterygota</taxon>
        <taxon>Neoptera</taxon>
        <taxon>Endopterygota</taxon>
        <taxon>Coleoptera</taxon>
        <taxon>Polyphaga</taxon>
        <taxon>Elateriformia</taxon>
        <taxon>Elateroidea</taxon>
        <taxon>Lampyridae</taxon>
        <taxon>Luciolinae</taxon>
        <taxon>Aquatica</taxon>
    </lineage>
</organism>
<protein>
    <submittedName>
        <fullName evidence="1">Uncharacterized protein</fullName>
    </submittedName>
</protein>
<gene>
    <name evidence="1" type="ORF">RN001_004014</name>
</gene>
<evidence type="ECO:0000313" key="2">
    <source>
        <dbReference type="Proteomes" id="UP001353858"/>
    </source>
</evidence>
<reference evidence="2" key="1">
    <citation type="submission" date="2023-01" db="EMBL/GenBank/DDBJ databases">
        <title>Key to firefly adult light organ development and bioluminescence: homeobox transcription factors regulate luciferase expression and transportation to peroxisome.</title>
        <authorList>
            <person name="Fu X."/>
        </authorList>
    </citation>
    <scope>NUCLEOTIDE SEQUENCE [LARGE SCALE GENOMIC DNA]</scope>
</reference>
<accession>A0AAN7SRS7</accession>
<dbReference type="AlphaFoldDB" id="A0AAN7SRS7"/>
<keyword evidence="2" id="KW-1185">Reference proteome</keyword>
<comment type="caution">
    <text evidence="1">The sequence shown here is derived from an EMBL/GenBank/DDBJ whole genome shotgun (WGS) entry which is preliminary data.</text>
</comment>
<proteinExistence type="predicted"/>
<dbReference type="Proteomes" id="UP001353858">
    <property type="component" value="Unassembled WGS sequence"/>
</dbReference>
<evidence type="ECO:0000313" key="1">
    <source>
        <dbReference type="EMBL" id="KAK4887743.1"/>
    </source>
</evidence>
<name>A0AAN7SRS7_9COLE</name>
<sequence>MCKCNCLYTYIYFELRCTNNICFTLGKFFKEDSVDSLTLINKITSEEVISHEHKKRSNKDENSDELLLFKQRQRAQATIKVIKVVARNRLKYHT</sequence>